<accession>A0A3G1RPG8</accession>
<protein>
    <submittedName>
        <fullName evidence="1">Non-structural protein 2</fullName>
    </submittedName>
</protein>
<dbReference type="EMBL" id="MH453870">
    <property type="protein sequence ID" value="AXF38738.1"/>
    <property type="molecule type" value="Genomic_RNA"/>
</dbReference>
<gene>
    <name evidence="1" type="primary">NSP2</name>
</gene>
<name>A0A3G1RPG8_9REOV</name>
<sequence length="302" mass="34570">MTQSVALGDFIVKTDEGYMPSDRDCYQLDRFLSKDQKKLRESFKDTKDGRADMRKEMFLTSNPSRRFTQRGVVPMREIRTNTEIPSMLKSKITEWLLKTLEDEDTCEMFEEFVRTKFPDIFASSDKLARFALRLDDQEDLLHKNLTKALNAFGACFAAIKPTFATEGKSSVVRATDDGIVLEFLPVPEQYRIGKGKQTFYKLYPLSDDVPVQTFIALKHVAGNHLFAYHGHGHVRSVPYSEVPDMIRSMSKKTKNELDEISKNPLTVQCGPKFVEIVDSLRTGMKIEEIIKKATTFDKKPSK</sequence>
<reference evidence="1" key="1">
    <citation type="journal article" date="2018" name="Mol. Ecol.">
        <title>Virus-virus interactions and host ecology are associated with RNA virome structure in wild birds.</title>
        <authorList>
            <person name="Wille M."/>
            <person name="Eden J.S."/>
            <person name="Shi M."/>
            <person name="Klaassen M."/>
            <person name="Hurt A.C."/>
            <person name="Holmes E.C."/>
        </authorList>
    </citation>
    <scope>NUCLEOTIDE SEQUENCE</scope>
    <source>
        <strain evidence="1">MW05</strain>
    </source>
</reference>
<proteinExistence type="predicted"/>
<evidence type="ECO:0000313" key="1">
    <source>
        <dbReference type="EMBL" id="AXF38738.1"/>
    </source>
</evidence>
<organism evidence="1">
    <name type="scientific">Ruddy turnstone rotavirus</name>
    <dbReference type="NCBI Taxonomy" id="2212774"/>
    <lineage>
        <taxon>Viruses</taxon>
        <taxon>Riboviria</taxon>
        <taxon>Orthornavirae</taxon>
        <taxon>Duplornaviricota</taxon>
        <taxon>Resentoviricetes</taxon>
        <taxon>Reovirales</taxon>
        <taxon>Sedoreoviridae</taxon>
        <taxon>Rotavirus</taxon>
    </lineage>
</organism>